<evidence type="ECO:0000256" key="9">
    <source>
        <dbReference type="ARBA" id="ARBA00042761"/>
    </source>
</evidence>
<dbReference type="EMBL" id="JARKIB010000749">
    <property type="protein sequence ID" value="KAJ7692803.1"/>
    <property type="molecule type" value="Genomic_DNA"/>
</dbReference>
<keyword evidence="6" id="KW-0460">Magnesium</keyword>
<dbReference type="PANTHER" id="PTHR13620">
    <property type="entry name" value="3-5 EXONUCLEASE"/>
    <property type="match status" value="1"/>
</dbReference>
<evidence type="ECO:0000256" key="4">
    <source>
        <dbReference type="ARBA" id="ARBA00022801"/>
    </source>
</evidence>
<evidence type="ECO:0000256" key="3">
    <source>
        <dbReference type="ARBA" id="ARBA00022723"/>
    </source>
</evidence>
<evidence type="ECO:0000256" key="7">
    <source>
        <dbReference type="ARBA" id="ARBA00023242"/>
    </source>
</evidence>
<dbReference type="InterPro" id="IPR012337">
    <property type="entry name" value="RNaseH-like_sf"/>
</dbReference>
<evidence type="ECO:0000256" key="2">
    <source>
        <dbReference type="ARBA" id="ARBA00022722"/>
    </source>
</evidence>
<organism evidence="11 12">
    <name type="scientific">Mycena metata</name>
    <dbReference type="NCBI Taxonomy" id="1033252"/>
    <lineage>
        <taxon>Eukaryota</taxon>
        <taxon>Fungi</taxon>
        <taxon>Dikarya</taxon>
        <taxon>Basidiomycota</taxon>
        <taxon>Agaricomycotina</taxon>
        <taxon>Agaricomycetes</taxon>
        <taxon>Agaricomycetidae</taxon>
        <taxon>Agaricales</taxon>
        <taxon>Marasmiineae</taxon>
        <taxon>Mycenaceae</taxon>
        <taxon>Mycena</taxon>
    </lineage>
</organism>
<gene>
    <name evidence="11" type="ORF">B0H16DRAFT_1751761</name>
</gene>
<protein>
    <recommendedName>
        <fullName evidence="8">3'-5' exonuclease</fullName>
    </recommendedName>
    <alternativeName>
        <fullName evidence="9">Werner Syndrome-like exonuclease</fullName>
    </alternativeName>
</protein>
<dbReference type="Pfam" id="PF01612">
    <property type="entry name" value="DNA_pol_A_exo1"/>
    <property type="match status" value="1"/>
</dbReference>
<keyword evidence="3" id="KW-0479">Metal-binding</keyword>
<dbReference type="InterPro" id="IPR036397">
    <property type="entry name" value="RNaseH_sf"/>
</dbReference>
<evidence type="ECO:0000313" key="11">
    <source>
        <dbReference type="EMBL" id="KAJ7692803.1"/>
    </source>
</evidence>
<dbReference type="Gene3D" id="3.30.420.10">
    <property type="entry name" value="Ribonuclease H-like superfamily/Ribonuclease H"/>
    <property type="match status" value="1"/>
</dbReference>
<dbReference type="AlphaFoldDB" id="A0AAD7DIW9"/>
<dbReference type="GO" id="GO:0006139">
    <property type="term" value="P:nucleobase-containing compound metabolic process"/>
    <property type="evidence" value="ECO:0007669"/>
    <property type="project" value="InterPro"/>
</dbReference>
<dbReference type="GO" id="GO:0003676">
    <property type="term" value="F:nucleic acid binding"/>
    <property type="evidence" value="ECO:0007669"/>
    <property type="project" value="InterPro"/>
</dbReference>
<keyword evidence="12" id="KW-1185">Reference proteome</keyword>
<dbReference type="InterPro" id="IPR051132">
    <property type="entry name" value="3-5_Exonuclease_domain"/>
</dbReference>
<evidence type="ECO:0000256" key="5">
    <source>
        <dbReference type="ARBA" id="ARBA00022839"/>
    </source>
</evidence>
<dbReference type="Proteomes" id="UP001215598">
    <property type="component" value="Unassembled WGS sequence"/>
</dbReference>
<evidence type="ECO:0000256" key="8">
    <source>
        <dbReference type="ARBA" id="ARBA00040531"/>
    </source>
</evidence>
<keyword evidence="5" id="KW-0269">Exonuclease</keyword>
<evidence type="ECO:0000256" key="6">
    <source>
        <dbReference type="ARBA" id="ARBA00022842"/>
    </source>
</evidence>
<sequence>MHVADRSETAINVALYGVQDGVVGFDTEFSESDRTDEGNVGEAEIRNDQWALTKLCVVQVAIPSEVFIMPVKQIKAFPSELQRVLESDEIVKAGVGLQTDGKIIFDAVGVEMRNLVDVGLLTKFSNVGSYLDTDQTPLGLERCVQDVLKYKLDKTMQKESWNGMLTDAHWKYAGLDAQASLEGFQPTGIASTV</sequence>
<accession>A0AAD7DIW9</accession>
<evidence type="ECO:0000313" key="12">
    <source>
        <dbReference type="Proteomes" id="UP001215598"/>
    </source>
</evidence>
<dbReference type="PANTHER" id="PTHR13620:SF109">
    <property type="entry name" value="3'-5' EXONUCLEASE"/>
    <property type="match status" value="1"/>
</dbReference>
<dbReference type="GO" id="GO:0046872">
    <property type="term" value="F:metal ion binding"/>
    <property type="evidence" value="ECO:0007669"/>
    <property type="project" value="UniProtKB-KW"/>
</dbReference>
<reference evidence="11" key="1">
    <citation type="submission" date="2023-03" db="EMBL/GenBank/DDBJ databases">
        <title>Massive genome expansion in bonnet fungi (Mycena s.s.) driven by repeated elements and novel gene families across ecological guilds.</title>
        <authorList>
            <consortium name="Lawrence Berkeley National Laboratory"/>
            <person name="Harder C.B."/>
            <person name="Miyauchi S."/>
            <person name="Viragh M."/>
            <person name="Kuo A."/>
            <person name="Thoen E."/>
            <person name="Andreopoulos B."/>
            <person name="Lu D."/>
            <person name="Skrede I."/>
            <person name="Drula E."/>
            <person name="Henrissat B."/>
            <person name="Morin E."/>
            <person name="Kohler A."/>
            <person name="Barry K."/>
            <person name="LaButti K."/>
            <person name="Morin E."/>
            <person name="Salamov A."/>
            <person name="Lipzen A."/>
            <person name="Mereny Z."/>
            <person name="Hegedus B."/>
            <person name="Baldrian P."/>
            <person name="Stursova M."/>
            <person name="Weitz H."/>
            <person name="Taylor A."/>
            <person name="Grigoriev I.V."/>
            <person name="Nagy L.G."/>
            <person name="Martin F."/>
            <person name="Kauserud H."/>
        </authorList>
    </citation>
    <scope>NUCLEOTIDE SEQUENCE</scope>
    <source>
        <strain evidence="11">CBHHK182m</strain>
    </source>
</reference>
<keyword evidence="2" id="KW-0540">Nuclease</keyword>
<proteinExistence type="predicted"/>
<evidence type="ECO:0000256" key="1">
    <source>
        <dbReference type="ARBA" id="ARBA00004123"/>
    </source>
</evidence>
<comment type="subcellular location">
    <subcellularLocation>
        <location evidence="1">Nucleus</location>
    </subcellularLocation>
</comment>
<comment type="caution">
    <text evidence="11">The sequence shown here is derived from an EMBL/GenBank/DDBJ whole genome shotgun (WGS) entry which is preliminary data.</text>
</comment>
<evidence type="ECO:0000259" key="10">
    <source>
        <dbReference type="Pfam" id="PF01612"/>
    </source>
</evidence>
<keyword evidence="4" id="KW-0378">Hydrolase</keyword>
<keyword evidence="7" id="KW-0539">Nucleus</keyword>
<dbReference type="GO" id="GO:0005634">
    <property type="term" value="C:nucleus"/>
    <property type="evidence" value="ECO:0007669"/>
    <property type="project" value="UniProtKB-SubCell"/>
</dbReference>
<dbReference type="InterPro" id="IPR002562">
    <property type="entry name" value="3'-5'_exonuclease_dom"/>
</dbReference>
<name>A0AAD7DIW9_9AGAR</name>
<dbReference type="GO" id="GO:0008408">
    <property type="term" value="F:3'-5' exonuclease activity"/>
    <property type="evidence" value="ECO:0007669"/>
    <property type="project" value="InterPro"/>
</dbReference>
<feature type="domain" description="3'-5' exonuclease" evidence="10">
    <location>
        <begin position="19"/>
        <end position="181"/>
    </location>
</feature>
<dbReference type="SUPFAM" id="SSF53098">
    <property type="entry name" value="Ribonuclease H-like"/>
    <property type="match status" value="1"/>
</dbReference>